<reference evidence="1" key="1">
    <citation type="submission" date="2020-03" db="EMBL/GenBank/DDBJ databases">
        <title>The deep terrestrial virosphere.</title>
        <authorList>
            <person name="Holmfeldt K."/>
            <person name="Nilsson E."/>
            <person name="Simone D."/>
            <person name="Lopez-Fernandez M."/>
            <person name="Wu X."/>
            <person name="de Brujin I."/>
            <person name="Lundin D."/>
            <person name="Andersson A."/>
            <person name="Bertilsson S."/>
            <person name="Dopson M."/>
        </authorList>
    </citation>
    <scope>NUCLEOTIDE SEQUENCE</scope>
    <source>
        <strain evidence="1">MM415B01452</strain>
    </source>
</reference>
<name>A0A6M3ILQ0_9ZZZZ</name>
<protein>
    <submittedName>
        <fullName evidence="1">Uncharacterized protein</fullName>
    </submittedName>
</protein>
<sequence length="59" mass="7375">MVEKPSFLTKEDMERRYGVDTAMEHYKKMVYPGQREGWYYGRTTNNYRQNYEKIKWRKS</sequence>
<dbReference type="EMBL" id="MT141323">
    <property type="protein sequence ID" value="QJA58426.1"/>
    <property type="molecule type" value="Genomic_DNA"/>
</dbReference>
<evidence type="ECO:0000313" key="1">
    <source>
        <dbReference type="EMBL" id="QJA58426.1"/>
    </source>
</evidence>
<dbReference type="AlphaFoldDB" id="A0A6M3ILQ0"/>
<accession>A0A6M3ILQ0</accession>
<proteinExistence type="predicted"/>
<gene>
    <name evidence="1" type="ORF">MM415B01452_0014</name>
</gene>
<organism evidence="1">
    <name type="scientific">viral metagenome</name>
    <dbReference type="NCBI Taxonomy" id="1070528"/>
    <lineage>
        <taxon>unclassified sequences</taxon>
        <taxon>metagenomes</taxon>
        <taxon>organismal metagenomes</taxon>
    </lineage>
</organism>